<gene>
    <name evidence="1" type="ORF">BSL78_26096</name>
</gene>
<dbReference type="Proteomes" id="UP000230750">
    <property type="component" value="Unassembled WGS sequence"/>
</dbReference>
<evidence type="ECO:0000313" key="1">
    <source>
        <dbReference type="EMBL" id="PIK37068.1"/>
    </source>
</evidence>
<dbReference type="AlphaFoldDB" id="A0A2G8JMX2"/>
<name>A0A2G8JMX2_STIJA</name>
<proteinExistence type="predicted"/>
<dbReference type="EMBL" id="MRZV01001565">
    <property type="protein sequence ID" value="PIK37068.1"/>
    <property type="molecule type" value="Genomic_DNA"/>
</dbReference>
<reference evidence="1 2" key="1">
    <citation type="journal article" date="2017" name="PLoS Biol.">
        <title>The sea cucumber genome provides insights into morphological evolution and visceral regeneration.</title>
        <authorList>
            <person name="Zhang X."/>
            <person name="Sun L."/>
            <person name="Yuan J."/>
            <person name="Sun Y."/>
            <person name="Gao Y."/>
            <person name="Zhang L."/>
            <person name="Li S."/>
            <person name="Dai H."/>
            <person name="Hamel J.F."/>
            <person name="Liu C."/>
            <person name="Yu Y."/>
            <person name="Liu S."/>
            <person name="Lin W."/>
            <person name="Guo K."/>
            <person name="Jin S."/>
            <person name="Xu P."/>
            <person name="Storey K.B."/>
            <person name="Huan P."/>
            <person name="Zhang T."/>
            <person name="Zhou Y."/>
            <person name="Zhang J."/>
            <person name="Lin C."/>
            <person name="Li X."/>
            <person name="Xing L."/>
            <person name="Huo D."/>
            <person name="Sun M."/>
            <person name="Wang L."/>
            <person name="Mercier A."/>
            <person name="Li F."/>
            <person name="Yang H."/>
            <person name="Xiang J."/>
        </authorList>
    </citation>
    <scope>NUCLEOTIDE SEQUENCE [LARGE SCALE GENOMIC DNA]</scope>
    <source>
        <strain evidence="1">Shaxun</strain>
        <tissue evidence="1">Muscle</tissue>
    </source>
</reference>
<protein>
    <submittedName>
        <fullName evidence="1">Uncharacterized protein</fullName>
    </submittedName>
</protein>
<keyword evidence="2" id="KW-1185">Reference proteome</keyword>
<evidence type="ECO:0000313" key="2">
    <source>
        <dbReference type="Proteomes" id="UP000230750"/>
    </source>
</evidence>
<feature type="non-terminal residue" evidence="1">
    <location>
        <position position="191"/>
    </location>
</feature>
<accession>A0A2G8JMX2</accession>
<organism evidence="1 2">
    <name type="scientific">Stichopus japonicus</name>
    <name type="common">Sea cucumber</name>
    <dbReference type="NCBI Taxonomy" id="307972"/>
    <lineage>
        <taxon>Eukaryota</taxon>
        <taxon>Metazoa</taxon>
        <taxon>Echinodermata</taxon>
        <taxon>Eleutherozoa</taxon>
        <taxon>Echinozoa</taxon>
        <taxon>Holothuroidea</taxon>
        <taxon>Aspidochirotacea</taxon>
        <taxon>Aspidochirotida</taxon>
        <taxon>Stichopodidae</taxon>
        <taxon>Apostichopus</taxon>
    </lineage>
</organism>
<sequence>MASNLEPAEKKSSRDLNFGKLDLVPKSYFPPDITILGLPSFSSADQHCIIMENENRVPVLSALEDLQIHTNKGEELIQDQVKGLFSFAEQCKRLKNLSFIDCLLPLSLPVDSLSQKLRIIQVSWTPTEHGFHLDSSRGKWVSNSKEATTLETKGQNSLRILCSSTVYLTKTSSKQLQRSTILLLEIASSHN</sequence>
<comment type="caution">
    <text evidence="1">The sequence shown here is derived from an EMBL/GenBank/DDBJ whole genome shotgun (WGS) entry which is preliminary data.</text>
</comment>